<feature type="region of interest" description="Disordered" evidence="12">
    <location>
        <begin position="349"/>
        <end position="392"/>
    </location>
</feature>
<keyword evidence="6" id="KW-0256">Endoplasmic reticulum</keyword>
<dbReference type="EMBL" id="CAJHNH020000657">
    <property type="protein sequence ID" value="CAG5119113.1"/>
    <property type="molecule type" value="Genomic_DNA"/>
</dbReference>
<evidence type="ECO:0000256" key="8">
    <source>
        <dbReference type="ARBA" id="ARBA00023098"/>
    </source>
</evidence>
<evidence type="ECO:0000256" key="10">
    <source>
        <dbReference type="PROSITE-ProRule" id="PRU00108"/>
    </source>
</evidence>
<keyword evidence="10" id="KW-0238">DNA-binding</keyword>
<dbReference type="Gene3D" id="1.10.10.60">
    <property type="entry name" value="Homeodomain-like"/>
    <property type="match status" value="1"/>
</dbReference>
<evidence type="ECO:0000256" key="12">
    <source>
        <dbReference type="SAM" id="MobiDB-lite"/>
    </source>
</evidence>
<evidence type="ECO:0000259" key="15">
    <source>
        <dbReference type="PROSITE" id="PS50922"/>
    </source>
</evidence>
<dbReference type="Proteomes" id="UP000678393">
    <property type="component" value="Unassembled WGS sequence"/>
</dbReference>
<comment type="caution">
    <text evidence="16">The sequence shown here is derived from an EMBL/GenBank/DDBJ whole genome shotgun (WGS) entry which is preliminary data.</text>
</comment>
<comment type="pathway">
    <text evidence="3">Sphingolipid metabolism.</text>
</comment>
<dbReference type="SMART" id="SM00724">
    <property type="entry name" value="TLC"/>
    <property type="match status" value="1"/>
</dbReference>
<keyword evidence="10" id="KW-0539">Nucleus</keyword>
<evidence type="ECO:0000256" key="13">
    <source>
        <dbReference type="SAM" id="Phobius"/>
    </source>
</evidence>
<feature type="transmembrane region" description="Helical" evidence="13">
    <location>
        <begin position="309"/>
        <end position="330"/>
    </location>
</feature>
<comment type="pathway">
    <text evidence="2">Lipid metabolism; sphingolipid metabolism.</text>
</comment>
<dbReference type="GO" id="GO:0046513">
    <property type="term" value="P:ceramide biosynthetic process"/>
    <property type="evidence" value="ECO:0007669"/>
    <property type="project" value="InterPro"/>
</dbReference>
<keyword evidence="4" id="KW-0808">Transferase</keyword>
<gene>
    <name evidence="16" type="ORF">CUNI_LOCUS4671</name>
</gene>
<feature type="transmembrane region" description="Helical" evidence="13">
    <location>
        <begin position="184"/>
        <end position="203"/>
    </location>
</feature>
<dbReference type="PIRSF" id="PIRSF005225">
    <property type="entry name" value="LAG1_LAC1"/>
    <property type="match status" value="1"/>
</dbReference>
<dbReference type="InterPro" id="IPR009057">
    <property type="entry name" value="Homeodomain-like_sf"/>
</dbReference>
<accession>A0A8S3YQQ9</accession>
<keyword evidence="5 11" id="KW-0812">Transmembrane</keyword>
<evidence type="ECO:0000313" key="16">
    <source>
        <dbReference type="EMBL" id="CAG5119113.1"/>
    </source>
</evidence>
<dbReference type="PROSITE" id="PS50922">
    <property type="entry name" value="TLC"/>
    <property type="match status" value="1"/>
</dbReference>
<evidence type="ECO:0000259" key="14">
    <source>
        <dbReference type="PROSITE" id="PS50071"/>
    </source>
</evidence>
<keyword evidence="7 13" id="KW-1133">Transmembrane helix</keyword>
<evidence type="ECO:0000256" key="5">
    <source>
        <dbReference type="ARBA" id="ARBA00022692"/>
    </source>
</evidence>
<evidence type="ECO:0000256" key="3">
    <source>
        <dbReference type="ARBA" id="ARBA00004991"/>
    </source>
</evidence>
<evidence type="ECO:0000256" key="7">
    <source>
        <dbReference type="ARBA" id="ARBA00022989"/>
    </source>
</evidence>
<sequence>METIWNRCQEFIWNEQFWLGDDARWEDFVSDDPSVYYPKISHMNWSIVIGVLLLFVRYMIESILIKPLAHCLGLRERKLIYLPDLPPLEAAYRTYRSKIPQSEIEKLLKQLNMTEKQVQRWLFKRRLREVPSSMYKFTECSWQFLFYTVSFSYGLYALWDKPWLWVTVNCWVGWPKQHIDNDIFILYLLELSFYWSLLFDIFFKRDYQKKDKKEMIMHHLATILLVYFSWACNFVRGGSLILVLHDAADPWLNITKMFKYAKYQTMCEISFVILLFVWIISRLVVFPIWILNTTAVEIHDYVTTFPAYWFFNGLLLVLQLLHIMWTYLILNIAFQKFQTGAIEKDVRSESDDELSESSASEDSSSVQRPLIEQTSALSNGVRPRKTIDKFHH</sequence>
<dbReference type="InterPro" id="IPR001356">
    <property type="entry name" value="HD"/>
</dbReference>
<evidence type="ECO:0000256" key="2">
    <source>
        <dbReference type="ARBA" id="ARBA00004760"/>
    </source>
</evidence>
<dbReference type="CDD" id="cd00086">
    <property type="entry name" value="homeodomain"/>
    <property type="match status" value="1"/>
</dbReference>
<comment type="subcellular location">
    <subcellularLocation>
        <location evidence="1">Endoplasmic reticulum membrane</location>
        <topology evidence="1">Multi-pass membrane protein</topology>
    </subcellularLocation>
    <subcellularLocation>
        <location evidence="10">Nucleus</location>
    </subcellularLocation>
</comment>
<dbReference type="AlphaFoldDB" id="A0A8S3YQQ9"/>
<name>A0A8S3YQQ9_9EUPU</name>
<keyword evidence="8" id="KW-0443">Lipid metabolism</keyword>
<keyword evidence="9 11" id="KW-0472">Membrane</keyword>
<keyword evidence="10" id="KW-0371">Homeobox</keyword>
<evidence type="ECO:0000256" key="1">
    <source>
        <dbReference type="ARBA" id="ARBA00004477"/>
    </source>
</evidence>
<evidence type="ECO:0000256" key="11">
    <source>
        <dbReference type="PROSITE-ProRule" id="PRU00205"/>
    </source>
</evidence>
<protein>
    <submittedName>
        <fullName evidence="16">Uncharacterized protein</fullName>
    </submittedName>
</protein>
<evidence type="ECO:0000256" key="4">
    <source>
        <dbReference type="ARBA" id="ARBA00022679"/>
    </source>
</evidence>
<dbReference type="InterPro" id="IPR006634">
    <property type="entry name" value="TLC-dom"/>
</dbReference>
<dbReference type="OrthoDB" id="537032at2759"/>
<dbReference type="GO" id="GO:0003677">
    <property type="term" value="F:DNA binding"/>
    <property type="evidence" value="ECO:0007669"/>
    <property type="project" value="UniProtKB-UniRule"/>
</dbReference>
<evidence type="ECO:0000313" key="17">
    <source>
        <dbReference type="Proteomes" id="UP000678393"/>
    </source>
</evidence>
<keyword evidence="17" id="KW-1185">Reference proteome</keyword>
<dbReference type="Pfam" id="PF03798">
    <property type="entry name" value="TRAM_LAG1_CLN8"/>
    <property type="match status" value="1"/>
</dbReference>
<evidence type="ECO:0000256" key="6">
    <source>
        <dbReference type="ARBA" id="ARBA00022824"/>
    </source>
</evidence>
<dbReference type="PROSITE" id="PS50071">
    <property type="entry name" value="HOMEOBOX_2"/>
    <property type="match status" value="1"/>
</dbReference>
<feature type="domain" description="Homeobox" evidence="14">
    <location>
        <begin position="75"/>
        <end position="132"/>
    </location>
</feature>
<dbReference type="GO" id="GO:0005789">
    <property type="term" value="C:endoplasmic reticulum membrane"/>
    <property type="evidence" value="ECO:0007669"/>
    <property type="project" value="UniProtKB-SubCell"/>
</dbReference>
<dbReference type="InterPro" id="IPR016439">
    <property type="entry name" value="Lag1/Lac1-like"/>
</dbReference>
<organism evidence="16 17">
    <name type="scientific">Candidula unifasciata</name>
    <dbReference type="NCBI Taxonomy" id="100452"/>
    <lineage>
        <taxon>Eukaryota</taxon>
        <taxon>Metazoa</taxon>
        <taxon>Spiralia</taxon>
        <taxon>Lophotrochozoa</taxon>
        <taxon>Mollusca</taxon>
        <taxon>Gastropoda</taxon>
        <taxon>Heterobranchia</taxon>
        <taxon>Euthyneura</taxon>
        <taxon>Panpulmonata</taxon>
        <taxon>Eupulmonata</taxon>
        <taxon>Stylommatophora</taxon>
        <taxon>Helicina</taxon>
        <taxon>Helicoidea</taxon>
        <taxon>Geomitridae</taxon>
        <taxon>Candidula</taxon>
    </lineage>
</organism>
<dbReference type="SUPFAM" id="SSF46689">
    <property type="entry name" value="Homeodomain-like"/>
    <property type="match status" value="1"/>
</dbReference>
<feature type="compositionally biased region" description="Low complexity" evidence="12">
    <location>
        <begin position="356"/>
        <end position="365"/>
    </location>
</feature>
<proteinExistence type="predicted"/>
<reference evidence="16" key="1">
    <citation type="submission" date="2021-04" db="EMBL/GenBank/DDBJ databases">
        <authorList>
            <consortium name="Molecular Ecology Group"/>
        </authorList>
    </citation>
    <scope>NUCLEOTIDE SEQUENCE</scope>
</reference>
<evidence type="ECO:0000256" key="9">
    <source>
        <dbReference type="ARBA" id="ARBA00023136"/>
    </source>
</evidence>
<dbReference type="PANTHER" id="PTHR12560">
    <property type="entry name" value="LONGEVITY ASSURANCE FACTOR 1 LAG1"/>
    <property type="match status" value="1"/>
</dbReference>
<feature type="transmembrane region" description="Helical" evidence="13">
    <location>
        <begin position="142"/>
        <end position="159"/>
    </location>
</feature>
<dbReference type="GO" id="GO:0050291">
    <property type="term" value="F:sphingosine N-acyltransferase activity"/>
    <property type="evidence" value="ECO:0007669"/>
    <property type="project" value="InterPro"/>
</dbReference>
<feature type="transmembrane region" description="Helical" evidence="13">
    <location>
        <begin position="266"/>
        <end position="289"/>
    </location>
</feature>
<feature type="domain" description="TLC" evidence="15">
    <location>
        <begin position="135"/>
        <end position="338"/>
    </location>
</feature>
<feature type="DNA-binding region" description="Homeobox" evidence="10">
    <location>
        <begin position="77"/>
        <end position="133"/>
    </location>
</feature>
<dbReference type="PANTHER" id="PTHR12560:SF0">
    <property type="entry name" value="LD18904P"/>
    <property type="match status" value="1"/>
</dbReference>
<dbReference type="GO" id="GO:0005634">
    <property type="term" value="C:nucleus"/>
    <property type="evidence" value="ECO:0007669"/>
    <property type="project" value="UniProtKB-SubCell"/>
</dbReference>